<dbReference type="RefSeq" id="WP_119532310.1">
    <property type="nucleotide sequence ID" value="NZ_JBHSSP010000013.1"/>
</dbReference>
<feature type="domain" description="ATPase AAA-type core" evidence="1">
    <location>
        <begin position="450"/>
        <end position="551"/>
    </location>
</feature>
<dbReference type="EMBL" id="NRJG01000142">
    <property type="protein sequence ID" value="RIY35247.1"/>
    <property type="molecule type" value="Genomic_DNA"/>
</dbReference>
<organism evidence="2 3">
    <name type="scientific">Psittacicella hinzii</name>
    <dbReference type="NCBI Taxonomy" id="2028575"/>
    <lineage>
        <taxon>Bacteria</taxon>
        <taxon>Pseudomonadati</taxon>
        <taxon>Pseudomonadota</taxon>
        <taxon>Gammaproteobacteria</taxon>
        <taxon>Pasteurellales</taxon>
        <taxon>Psittacicellaceae</taxon>
        <taxon>Psittacicella</taxon>
    </lineage>
</organism>
<dbReference type="Proteomes" id="UP000265916">
    <property type="component" value="Unassembled WGS sequence"/>
</dbReference>
<dbReference type="InterPro" id="IPR027417">
    <property type="entry name" value="P-loop_NTPase"/>
</dbReference>
<dbReference type="Gene3D" id="1.10.1750.10">
    <property type="match status" value="1"/>
</dbReference>
<gene>
    <name evidence="2" type="ORF">CKF58_06875</name>
</gene>
<dbReference type="OrthoDB" id="9774491at2"/>
<dbReference type="Pfam" id="PF00004">
    <property type="entry name" value="AAA"/>
    <property type="match status" value="1"/>
</dbReference>
<proteinExistence type="predicted"/>
<dbReference type="GO" id="GO:0043565">
    <property type="term" value="F:sequence-specific DNA binding"/>
    <property type="evidence" value="ECO:0007669"/>
    <property type="project" value="InterPro"/>
</dbReference>
<dbReference type="GO" id="GO:0006260">
    <property type="term" value="P:DNA replication"/>
    <property type="evidence" value="ECO:0007669"/>
    <property type="project" value="TreeGrafter"/>
</dbReference>
<dbReference type="Gene3D" id="3.40.50.300">
    <property type="entry name" value="P-loop containing nucleotide triphosphate hydrolases"/>
    <property type="match status" value="1"/>
</dbReference>
<reference evidence="2 3" key="1">
    <citation type="submission" date="2017-08" db="EMBL/GenBank/DDBJ databases">
        <title>Reclassification of Bisgaard taxon 37 and 44.</title>
        <authorList>
            <person name="Christensen H."/>
        </authorList>
    </citation>
    <scope>NUCLEOTIDE SEQUENCE [LARGE SCALE GENOMIC DNA]</scope>
    <source>
        <strain evidence="2 3">111</strain>
    </source>
</reference>
<dbReference type="InterPro" id="IPR003959">
    <property type="entry name" value="ATPase_AAA_core"/>
</dbReference>
<dbReference type="GO" id="GO:0005524">
    <property type="term" value="F:ATP binding"/>
    <property type="evidence" value="ECO:0007669"/>
    <property type="project" value="InterPro"/>
</dbReference>
<evidence type="ECO:0000313" key="3">
    <source>
        <dbReference type="Proteomes" id="UP000265916"/>
    </source>
</evidence>
<accession>A0A3A1YGT5</accession>
<evidence type="ECO:0000259" key="1">
    <source>
        <dbReference type="Pfam" id="PF00004"/>
    </source>
</evidence>
<dbReference type="SUPFAM" id="SSF52540">
    <property type="entry name" value="P-loop containing nucleoside triphosphate hydrolases"/>
    <property type="match status" value="1"/>
</dbReference>
<sequence length="778" mass="90776">MQQLFSHPHLVKIKHQFIKQGFKKDFLDNLVMNYFISFRTAHLTLSMSELLAQTYFTAEQRFKMVLAIYQFIRSNKVDKLHLNFRILGHEEYLDTGWMTPNQVVGLEQSQGQEVPVINRFYVLGMQTLQMILAYHDGLFTPEQGSSEHLYTFDELVEIGKKLSSSMSNIMAQTAYKNKLYKERYLDYILTDERREALRQQQLREEEYENIFENPQSLDLDEFMHIIDSQNLVADVLERINHPEKNLKKRLLIDNLVDTSEVEKSLSQFAKILRPHLEKFNIPSDSKVWQISRPSSFIQKYQQQLKRQNTKTRKETEKYLKQKAENRKSKHGLTYVEPFDFASSYLFNPRNYLLSDTKDFASAIETAQKYRSKLLSDMQMPIKEFTDYERTASDKEYNDIRGIINPILNRFTRRVGDSIIISKANLSAYTIFDELAKKIINKEQFPSQVIFLMGNPGVGKTYLVSYFAEALINYGVDSDKIKHFVFRFQNTYSHAAKEKLLAGLTDNIMENHVTIIDEFSSMMSSGGAKSYIFNLIDTIKEYNNRVLIIVSSLPYEQLFTHDEMDVEMQRLKSRSDECLRVEISLPDTNLRRRFIEDLLKPNRSLVLTPEQKNKVVLASKNSDFRAIRGFFNNTVSTENFDANIEKHFKFSEMSVKFSSKQLFEIVCAELGHTLEDLFARNRSQKFVFLRNVCTCILRINANLTYNQIAEIMELGTSTLQAHAQKCVKQLEDTESRMYKVVSVIQKQVNDIIENRPKSANLKGDLFLTYPLTIPTEIES</sequence>
<dbReference type="GO" id="GO:0016887">
    <property type="term" value="F:ATP hydrolysis activity"/>
    <property type="evidence" value="ECO:0007669"/>
    <property type="project" value="InterPro"/>
</dbReference>
<name>A0A3A1YGT5_9GAMM</name>
<evidence type="ECO:0000313" key="2">
    <source>
        <dbReference type="EMBL" id="RIY35247.1"/>
    </source>
</evidence>
<dbReference type="AlphaFoldDB" id="A0A3A1YGT5"/>
<keyword evidence="3" id="KW-1185">Reference proteome</keyword>
<dbReference type="PANTHER" id="PTHR30050:SF4">
    <property type="entry name" value="ATP-BINDING PROTEIN RV3427C IN INSERTION SEQUENCE-RELATED"/>
    <property type="match status" value="1"/>
</dbReference>
<dbReference type="InterPro" id="IPR010921">
    <property type="entry name" value="Trp_repressor/repl_initiator"/>
</dbReference>
<protein>
    <recommendedName>
        <fullName evidence="1">ATPase AAA-type core domain-containing protein</fullName>
    </recommendedName>
</protein>
<comment type="caution">
    <text evidence="2">The sequence shown here is derived from an EMBL/GenBank/DDBJ whole genome shotgun (WGS) entry which is preliminary data.</text>
</comment>
<dbReference type="PANTHER" id="PTHR30050">
    <property type="entry name" value="CHROMOSOMAL REPLICATION INITIATOR PROTEIN DNAA"/>
    <property type="match status" value="1"/>
</dbReference>
<dbReference type="SUPFAM" id="SSF48295">
    <property type="entry name" value="TrpR-like"/>
    <property type="match status" value="1"/>
</dbReference>